<evidence type="ECO:0000259" key="1">
    <source>
        <dbReference type="Pfam" id="PF22807"/>
    </source>
</evidence>
<proteinExistence type="predicted"/>
<dbReference type="SUPFAM" id="SSF50952">
    <property type="entry name" value="Soluble quinoprotein glucose dehydrogenase"/>
    <property type="match status" value="1"/>
</dbReference>
<dbReference type="Gene3D" id="2.120.10.30">
    <property type="entry name" value="TolB, C-terminal domain"/>
    <property type="match status" value="1"/>
</dbReference>
<organism evidence="2 3">
    <name type="scientific">SAR86 cluster bacterium SAR86A</name>
    <dbReference type="NCBI Taxonomy" id="1123866"/>
    <lineage>
        <taxon>Bacteria</taxon>
        <taxon>Pseudomonadati</taxon>
        <taxon>Pseudomonadota</taxon>
        <taxon>Gammaproteobacteria</taxon>
        <taxon>SAR86 cluster</taxon>
    </lineage>
</organism>
<dbReference type="EMBL" id="JH611156">
    <property type="protein sequence ID" value="EJP72349.1"/>
    <property type="molecule type" value="Genomic_DNA"/>
</dbReference>
<sequence length="347" mass="38789">MNFPPNFTIEVFSAVLDSPWQITETADGHIIVGSKKGSEVVALVDEDLDGSFESKIIVANGLQNPAGVVFYQGDLYFAEMDTIWIIENIDSWLNSSSESLPEKTIYMNDLPSETWHGLKYIDFGPDGSLYIPVGVPCNICLEPQTKDPRFAAIHKYENGKLITVANGVRNSVGFDWHPVTKKLYFSDNGRDWLGDDSPACELNVVNEEGSFYGYPYKHAKDVIDPEFGDMIPSVDKEFVDPIAELGAHVAPLGIAFYDGKEFPEKYHNSVFIALHGSWNRTKKSGYKVILVKLDDNGNYLYQEDFITGWLSNETAWGRPAAPFVMSDGSLLVSDDKHNVIYKVQYKG</sequence>
<dbReference type="STRING" id="1123866.NT01SARS_0848"/>
<dbReference type="InterPro" id="IPR011042">
    <property type="entry name" value="6-blade_b-propeller_TolB-like"/>
</dbReference>
<dbReference type="PANTHER" id="PTHR33546">
    <property type="entry name" value="LARGE, MULTIFUNCTIONAL SECRETED PROTEIN-RELATED"/>
    <property type="match status" value="1"/>
</dbReference>
<dbReference type="Pfam" id="PF22807">
    <property type="entry name" value="TrAA12"/>
    <property type="match status" value="1"/>
</dbReference>
<dbReference type="PANTHER" id="PTHR33546:SF1">
    <property type="entry name" value="LARGE, MULTIFUNCTIONAL SECRETED PROTEIN"/>
    <property type="match status" value="1"/>
</dbReference>
<dbReference type="HOGENOM" id="CLU_024435_3_1_6"/>
<feature type="domain" description="Pyrroloquinoline quinone-dependent pyranose dehydrogenase beta-propeller" evidence="1">
    <location>
        <begin position="237"/>
        <end position="299"/>
    </location>
</feature>
<protein>
    <submittedName>
        <fullName evidence="2">L-sorbosone dehydrogenase</fullName>
    </submittedName>
</protein>
<reference evidence="2 3" key="1">
    <citation type="journal article" date="2012" name="ISME J.">
        <title>Genomic insights to SAR86, an abundant and uncultivated marine bacterial lineage.</title>
        <authorList>
            <person name="Dupont C.L."/>
            <person name="Rusch D.B."/>
            <person name="Yooseph S."/>
            <person name="Lombardo M.J."/>
            <person name="Richter R.A."/>
            <person name="Valas R."/>
            <person name="Novotny M."/>
            <person name="Yee-Greenbaum J."/>
            <person name="Selengut J.D."/>
            <person name="Haft D.H."/>
            <person name="Halpern A.L."/>
            <person name="Lasken R.S."/>
            <person name="Nealson K."/>
            <person name="Friedman R."/>
            <person name="Venter J.C."/>
        </authorList>
    </citation>
    <scope>NUCLEOTIDE SEQUENCE [LARGE SCALE GENOMIC DNA]</scope>
</reference>
<name>J4KSA2_9GAMM</name>
<gene>
    <name evidence="2" type="ORF">NT01SARS_0848</name>
</gene>
<evidence type="ECO:0000313" key="2">
    <source>
        <dbReference type="EMBL" id="EJP72349.1"/>
    </source>
</evidence>
<dbReference type="InterPro" id="IPR054539">
    <property type="entry name" value="Beta-prop_PDH"/>
</dbReference>
<evidence type="ECO:0000313" key="3">
    <source>
        <dbReference type="Proteomes" id="UP000010305"/>
    </source>
</evidence>
<dbReference type="AlphaFoldDB" id="J4KSA2"/>
<accession>J4KSA2</accession>
<dbReference type="InterPro" id="IPR011041">
    <property type="entry name" value="Quinoprot_gluc/sorb_DH_b-prop"/>
</dbReference>
<dbReference type="Proteomes" id="UP000010305">
    <property type="component" value="Unassembled WGS sequence"/>
</dbReference>